<dbReference type="PANTHER" id="PTHR36917:SF1">
    <property type="entry name" value="INNER MEMBRANE-SPANNING PROTEIN YCIB"/>
    <property type="match status" value="1"/>
</dbReference>
<accession>A0A1T4JN94</accession>
<proteinExistence type="predicted"/>
<feature type="transmembrane region" description="Helical" evidence="5">
    <location>
        <begin position="112"/>
        <end position="136"/>
    </location>
</feature>
<evidence type="ECO:0000256" key="3">
    <source>
        <dbReference type="ARBA" id="ARBA00022989"/>
    </source>
</evidence>
<keyword evidence="4 5" id="KW-0472">Membrane</keyword>
<feature type="transmembrane region" description="Helical" evidence="5">
    <location>
        <begin position="58"/>
        <end position="76"/>
    </location>
</feature>
<keyword evidence="7" id="KW-1185">Reference proteome</keyword>
<reference evidence="7" key="1">
    <citation type="submission" date="2017-02" db="EMBL/GenBank/DDBJ databases">
        <authorList>
            <person name="Varghese N."/>
            <person name="Submissions S."/>
        </authorList>
    </citation>
    <scope>NUCLEOTIDE SEQUENCE [LARGE SCALE GENOMIC DNA]</scope>
    <source>
        <strain evidence="7">ATCC 27094</strain>
    </source>
</reference>
<protein>
    <submittedName>
        <fullName evidence="6">Intracellular septation protein A</fullName>
    </submittedName>
</protein>
<feature type="transmembrane region" description="Helical" evidence="5">
    <location>
        <begin position="31"/>
        <end position="51"/>
    </location>
</feature>
<dbReference type="PANTHER" id="PTHR36917">
    <property type="entry name" value="INTRACELLULAR SEPTATION PROTEIN A-RELATED"/>
    <property type="match status" value="1"/>
</dbReference>
<dbReference type="Proteomes" id="UP000190092">
    <property type="component" value="Unassembled WGS sequence"/>
</dbReference>
<dbReference type="GO" id="GO:0005886">
    <property type="term" value="C:plasma membrane"/>
    <property type="evidence" value="ECO:0007669"/>
    <property type="project" value="TreeGrafter"/>
</dbReference>
<evidence type="ECO:0000256" key="2">
    <source>
        <dbReference type="ARBA" id="ARBA00022692"/>
    </source>
</evidence>
<feature type="transmembrane region" description="Helical" evidence="5">
    <location>
        <begin position="148"/>
        <end position="171"/>
    </location>
</feature>
<organism evidence="6 7">
    <name type="scientific">Enhydrobacter aerosaccus</name>
    <dbReference type="NCBI Taxonomy" id="225324"/>
    <lineage>
        <taxon>Bacteria</taxon>
        <taxon>Pseudomonadati</taxon>
        <taxon>Pseudomonadota</taxon>
        <taxon>Alphaproteobacteria</taxon>
        <taxon>Hyphomicrobiales</taxon>
        <taxon>Enhydrobacter</taxon>
    </lineage>
</organism>
<keyword evidence="3 5" id="KW-1133">Transmembrane helix</keyword>
<dbReference type="Pfam" id="PF04279">
    <property type="entry name" value="IspA"/>
    <property type="match status" value="1"/>
</dbReference>
<name>A0A1T4JN94_9HYPH</name>
<dbReference type="OrthoDB" id="7375527at2"/>
<evidence type="ECO:0000256" key="4">
    <source>
        <dbReference type="ARBA" id="ARBA00023136"/>
    </source>
</evidence>
<keyword evidence="2 5" id="KW-0812">Transmembrane</keyword>
<dbReference type="InterPro" id="IPR006008">
    <property type="entry name" value="YciB"/>
</dbReference>
<keyword evidence="1" id="KW-1003">Cell membrane</keyword>
<dbReference type="RefSeq" id="WP_085932002.1">
    <property type="nucleotide sequence ID" value="NZ_FUWJ01000001.1"/>
</dbReference>
<evidence type="ECO:0000256" key="5">
    <source>
        <dbReference type="SAM" id="Phobius"/>
    </source>
</evidence>
<dbReference type="EMBL" id="FUWJ01000001">
    <property type="protein sequence ID" value="SJZ31650.1"/>
    <property type="molecule type" value="Genomic_DNA"/>
</dbReference>
<evidence type="ECO:0000256" key="1">
    <source>
        <dbReference type="ARBA" id="ARBA00022475"/>
    </source>
</evidence>
<gene>
    <name evidence="6" type="ORF">SAMN02745126_00232</name>
</gene>
<dbReference type="STRING" id="225324.SAMN02745126_00232"/>
<evidence type="ECO:0000313" key="7">
    <source>
        <dbReference type="Proteomes" id="UP000190092"/>
    </source>
</evidence>
<sequence>MRNLFQAARVLIADLASTILFLALYLLTNNLLLSVALGMVLGVAQIGWQLLNRKPVEALQWMSVLLVIGSGGATMLTNDPRFIMLKPTVIYAVVGLVMLKRGWMNRYLPPRAAIVTDVATTFGYAWAGLMFVSAALNISLALTIDAKSWAAIMSAWGIGSKVALFLVQYAVMTAVGRRRAAAAIAS</sequence>
<evidence type="ECO:0000313" key="6">
    <source>
        <dbReference type="EMBL" id="SJZ31650.1"/>
    </source>
</evidence>
<dbReference type="AlphaFoldDB" id="A0A1T4JN94"/>